<comment type="similarity">
    <text evidence="1">Belongs to the RutC family.</text>
</comment>
<evidence type="ECO:0000313" key="2">
    <source>
        <dbReference type="EMBL" id="SFK33304.1"/>
    </source>
</evidence>
<dbReference type="Pfam" id="PF01042">
    <property type="entry name" value="Ribonuc_L-PSP"/>
    <property type="match status" value="1"/>
</dbReference>
<dbReference type="InterPro" id="IPR035959">
    <property type="entry name" value="RutC-like_sf"/>
</dbReference>
<dbReference type="PANTHER" id="PTHR11803:SF58">
    <property type="entry name" value="PROTEIN HMF1-RELATED"/>
    <property type="match status" value="1"/>
</dbReference>
<name>A0A1I3YN79_9HYPH</name>
<comment type="caution">
    <text evidence="2">The sequence shown here is derived from an EMBL/GenBank/DDBJ whole genome shotgun (WGS) entry which is preliminary data.</text>
</comment>
<dbReference type="Proteomes" id="UP000199598">
    <property type="component" value="Unassembled WGS sequence"/>
</dbReference>
<accession>A0A1I3YN79</accession>
<evidence type="ECO:0000313" key="3">
    <source>
        <dbReference type="Proteomes" id="UP000199598"/>
    </source>
</evidence>
<sequence>MHVFECKQHSLEMRRERYFMVKRLVLPHEFQSVSEELNMSPAIFSGNHIFLSGMTGADMSGQMPEDPEAQFRNTFKKIECILHEANVEMDAIVEMTSYHIGLREHFELFDSIRLEFFSKPYPAWTAIEAAGLRREGALVEVRVIVSAHYGG</sequence>
<dbReference type="Gene3D" id="3.30.1330.40">
    <property type="entry name" value="RutC-like"/>
    <property type="match status" value="1"/>
</dbReference>
<protein>
    <submittedName>
        <fullName evidence="2">Enamine deaminase RidA, house cleaning of reactive enamine intermediates, YjgF/YER057c/UK114 family</fullName>
    </submittedName>
</protein>
<evidence type="ECO:0000256" key="1">
    <source>
        <dbReference type="ARBA" id="ARBA00010552"/>
    </source>
</evidence>
<dbReference type="InterPro" id="IPR006175">
    <property type="entry name" value="YjgF/YER057c/UK114"/>
</dbReference>
<dbReference type="EMBL" id="FOSK01000004">
    <property type="protein sequence ID" value="SFK33304.1"/>
    <property type="molecule type" value="Genomic_DNA"/>
</dbReference>
<proteinExistence type="inferred from homology"/>
<keyword evidence="3" id="KW-1185">Reference proteome</keyword>
<reference evidence="2 3" key="1">
    <citation type="submission" date="2016-10" db="EMBL/GenBank/DDBJ databases">
        <authorList>
            <person name="Varghese N."/>
            <person name="Submissions S."/>
        </authorList>
    </citation>
    <scope>NUCLEOTIDE SEQUENCE [LARGE SCALE GENOMIC DNA]</scope>
    <source>
        <strain evidence="2 3">DSM 16392</strain>
    </source>
</reference>
<dbReference type="SUPFAM" id="SSF55298">
    <property type="entry name" value="YjgF-like"/>
    <property type="match status" value="1"/>
</dbReference>
<organism evidence="2 3">
    <name type="scientific">Pseudovibrio ascidiaceicola</name>
    <dbReference type="NCBI Taxonomy" id="285279"/>
    <lineage>
        <taxon>Bacteria</taxon>
        <taxon>Pseudomonadati</taxon>
        <taxon>Pseudomonadota</taxon>
        <taxon>Alphaproteobacteria</taxon>
        <taxon>Hyphomicrobiales</taxon>
        <taxon>Stappiaceae</taxon>
        <taxon>Pseudovibrio</taxon>
    </lineage>
</organism>
<dbReference type="PANTHER" id="PTHR11803">
    <property type="entry name" value="2-IMINOBUTANOATE/2-IMINOPROPANOATE DEAMINASE RIDA"/>
    <property type="match status" value="1"/>
</dbReference>
<dbReference type="CDD" id="cd02198">
    <property type="entry name" value="YjgH_like"/>
    <property type="match status" value="1"/>
</dbReference>
<dbReference type="InterPro" id="IPR038743">
    <property type="entry name" value="YjgH-like"/>
</dbReference>
<gene>
    <name evidence="2" type="ORF">SAMN04488518_104127</name>
</gene>